<organism evidence="1">
    <name type="scientific">Sulfurovum sp. enrichment culture clone C5</name>
    <dbReference type="NCBI Taxonomy" id="497650"/>
    <lineage>
        <taxon>Bacteria</taxon>
        <taxon>Pseudomonadati</taxon>
        <taxon>Campylobacterota</taxon>
        <taxon>Epsilonproteobacteria</taxon>
        <taxon>Campylobacterales</taxon>
        <taxon>Sulfurovaceae</taxon>
        <taxon>Sulfurovum</taxon>
        <taxon>environmental samples</taxon>
    </lineage>
</organism>
<protein>
    <submittedName>
        <fullName evidence="1">Uncharacterized protein</fullName>
    </submittedName>
</protein>
<dbReference type="EMBL" id="FAXN01000046">
    <property type="protein sequence ID" value="CUV65811.1"/>
    <property type="molecule type" value="Genomic_DNA"/>
</dbReference>
<reference evidence="1" key="1">
    <citation type="submission" date="2015-11" db="EMBL/GenBank/DDBJ databases">
        <authorList>
            <person name="Zhang Y."/>
            <person name="Guo Z."/>
        </authorList>
    </citation>
    <scope>NUCLEOTIDE SEQUENCE</scope>
    <source>
        <strain evidence="1">BN30871</strain>
    </source>
</reference>
<evidence type="ECO:0000313" key="1">
    <source>
        <dbReference type="EMBL" id="CUV65811.1"/>
    </source>
</evidence>
<proteinExistence type="predicted"/>
<accession>A0A0S4XNE5</accession>
<name>A0A0S4XNE5_9BACT</name>
<sequence>MLNIINNSIKLTKKIELPSIGFNKLLITIAMGIKAIGRIKPISIYSFFSNFP</sequence>
<gene>
    <name evidence="1" type="ORF">BN3087_450041</name>
</gene>
<dbReference type="AlphaFoldDB" id="A0A0S4XNE5"/>